<evidence type="ECO:0000313" key="1">
    <source>
        <dbReference type="EMBL" id="KAJ5540831.1"/>
    </source>
</evidence>
<organism evidence="1 2">
    <name type="scientific">Penicillium frequentans</name>
    <dbReference type="NCBI Taxonomy" id="3151616"/>
    <lineage>
        <taxon>Eukaryota</taxon>
        <taxon>Fungi</taxon>
        <taxon>Dikarya</taxon>
        <taxon>Ascomycota</taxon>
        <taxon>Pezizomycotina</taxon>
        <taxon>Eurotiomycetes</taxon>
        <taxon>Eurotiomycetidae</taxon>
        <taxon>Eurotiales</taxon>
        <taxon>Aspergillaceae</taxon>
        <taxon>Penicillium</taxon>
    </lineage>
</organism>
<dbReference type="AlphaFoldDB" id="A0AAD6CVA1"/>
<protein>
    <recommendedName>
        <fullName evidence="3">Cobalamin-independent methionine synthase MetE C-terminal/archaeal domain-containing protein</fullName>
    </recommendedName>
</protein>
<dbReference type="Proteomes" id="UP001220324">
    <property type="component" value="Unassembled WGS sequence"/>
</dbReference>
<keyword evidence="2" id="KW-1185">Reference proteome</keyword>
<dbReference type="EMBL" id="JAQIZZ010000005">
    <property type="protein sequence ID" value="KAJ5540831.1"/>
    <property type="molecule type" value="Genomic_DNA"/>
</dbReference>
<gene>
    <name evidence="1" type="ORF">N7494_005907</name>
</gene>
<dbReference type="SUPFAM" id="SSF51726">
    <property type="entry name" value="UROD/MetE-like"/>
    <property type="match status" value="1"/>
</dbReference>
<accession>A0AAD6CVA1</accession>
<dbReference type="Gene3D" id="3.20.20.210">
    <property type="match status" value="1"/>
</dbReference>
<sequence>MTHSNLANGVHFVGSIPLSTNEEVFTTLSEALPGRLFSIPDGETGDRSNFIAWERFRFPVETIHEAIGGKPLPEGHSGVFTLDDVTPGDYDKVAKESYQHFLQLRAKGIIPPKVRFQVSIPTPYECIQGHIRPEFQAQLEPFYERRISDVMESILSTIPAEDLAIQFDSCFMITALEYERGRLTSDFFKPHFSPIYEGVIERARRLCALVPSNVPLGWHLCYGDLGHKHFIEPEDLSLLVDVANDLVRCIPGDLSWLHMPVPKNRDDTAYFEPLKRLKAGDRTKLYLGLVHPNDEEGTFRRLQAARDVIPGRDFGVSTECGMGRTPTEELMSILQISKDVTKAETACI</sequence>
<reference evidence="1 2" key="1">
    <citation type="journal article" date="2023" name="IMA Fungus">
        <title>Comparative genomic study of the Penicillium genus elucidates a diverse pangenome and 15 lateral gene transfer events.</title>
        <authorList>
            <person name="Petersen C."/>
            <person name="Sorensen T."/>
            <person name="Nielsen M.R."/>
            <person name="Sondergaard T.E."/>
            <person name="Sorensen J.L."/>
            <person name="Fitzpatrick D.A."/>
            <person name="Frisvad J.C."/>
            <person name="Nielsen K.L."/>
        </authorList>
    </citation>
    <scope>NUCLEOTIDE SEQUENCE [LARGE SCALE GENOMIC DNA]</scope>
    <source>
        <strain evidence="1 2">IBT 35679</strain>
    </source>
</reference>
<evidence type="ECO:0008006" key="3">
    <source>
        <dbReference type="Google" id="ProtNLM"/>
    </source>
</evidence>
<evidence type="ECO:0000313" key="2">
    <source>
        <dbReference type="Proteomes" id="UP001220324"/>
    </source>
</evidence>
<dbReference type="InterPro" id="IPR038071">
    <property type="entry name" value="UROD/MetE-like_sf"/>
</dbReference>
<proteinExistence type="predicted"/>
<name>A0AAD6CVA1_9EURO</name>
<comment type="caution">
    <text evidence="1">The sequence shown here is derived from an EMBL/GenBank/DDBJ whole genome shotgun (WGS) entry which is preliminary data.</text>
</comment>